<keyword evidence="2" id="KW-0732">Signal</keyword>
<protein>
    <recommendedName>
        <fullName evidence="5">Pyrroloquinoline-quinone binding quinoprotein</fullName>
    </recommendedName>
</protein>
<organism evidence="3 4">
    <name type="scientific">Nocardiopsis ansamitocini</name>
    <dbReference type="NCBI Taxonomy" id="1670832"/>
    <lineage>
        <taxon>Bacteria</taxon>
        <taxon>Bacillati</taxon>
        <taxon>Actinomycetota</taxon>
        <taxon>Actinomycetes</taxon>
        <taxon>Streptosporangiales</taxon>
        <taxon>Nocardiopsidaceae</taxon>
        <taxon>Nocardiopsis</taxon>
    </lineage>
</organism>
<dbReference type="SUPFAM" id="SSF50998">
    <property type="entry name" value="Quinoprotein alcohol dehydrogenase-like"/>
    <property type="match status" value="1"/>
</dbReference>
<keyword evidence="4" id="KW-1185">Reference proteome</keyword>
<dbReference type="Proteomes" id="UP001165092">
    <property type="component" value="Unassembled WGS sequence"/>
</dbReference>
<accession>A0A9W6P8S0</accession>
<reference evidence="3" key="1">
    <citation type="submission" date="2023-02" db="EMBL/GenBank/DDBJ databases">
        <title>Nocardiopsis ansamitocini NBRC 112285.</title>
        <authorList>
            <person name="Ichikawa N."/>
            <person name="Sato H."/>
            <person name="Tonouchi N."/>
        </authorList>
    </citation>
    <scope>NUCLEOTIDE SEQUENCE</scope>
    <source>
        <strain evidence="3">NBRC 112285</strain>
    </source>
</reference>
<feature type="region of interest" description="Disordered" evidence="1">
    <location>
        <begin position="27"/>
        <end position="53"/>
    </location>
</feature>
<feature type="compositionally biased region" description="Acidic residues" evidence="1">
    <location>
        <begin position="206"/>
        <end position="223"/>
    </location>
</feature>
<feature type="signal peptide" evidence="2">
    <location>
        <begin position="1"/>
        <end position="25"/>
    </location>
</feature>
<dbReference type="PROSITE" id="PS51257">
    <property type="entry name" value="PROKAR_LIPOPROTEIN"/>
    <property type="match status" value="1"/>
</dbReference>
<sequence>MRSRARGVLALTAGACLLVTAAACTDDPEPEAPTGSPPPLPTTYDGAAPPGLSGKALRFLHGPEGSGPDLLDDPLGVRIQAVGDSFLISANSEERHLLQDAADGRTLWEDSQRVERFTTDDSGDDVFEVSRPGDGTTVTTVLDDAGEQVWSGSDPREGYLNGWVVRRPADWTPNEPYGAFAIARPDGEAVWEYEFTEPEPPAAPEKEDDEEAADPTDSAEAEEAVAHLGVPVTARGEVVLLDDGAGRLQARDLDDDGALLWSVSGESPELAEDTVLSGARPQVAGFYTLDVPPDAEATGPATPSTSARPSPAPSASPAPPEERETVLVRWGMPEEPSVLSLHDLDDGALVWSLAEPGANPVSASLGTAPVPGTVLDPTTDTLLLPQSSGTTPMIAVDLATGAVRWQFEDQEERSIVPRFALGGYIYGDSRGAEDDSGQVVLEADDKAAVSDELTGYVEAITRDGHALVVQNRQRFVFAPEPDAPRPSDSPGPGA</sequence>
<feature type="compositionally biased region" description="Low complexity" evidence="1">
    <location>
        <begin position="295"/>
        <end position="309"/>
    </location>
</feature>
<evidence type="ECO:0000313" key="3">
    <source>
        <dbReference type="EMBL" id="GLU49134.1"/>
    </source>
</evidence>
<dbReference type="EMBL" id="BSQG01000006">
    <property type="protein sequence ID" value="GLU49134.1"/>
    <property type="molecule type" value="Genomic_DNA"/>
</dbReference>
<comment type="caution">
    <text evidence="3">The sequence shown here is derived from an EMBL/GenBank/DDBJ whole genome shotgun (WGS) entry which is preliminary data.</text>
</comment>
<dbReference type="AlphaFoldDB" id="A0A9W6P8S0"/>
<dbReference type="InterPro" id="IPR015943">
    <property type="entry name" value="WD40/YVTN_repeat-like_dom_sf"/>
</dbReference>
<evidence type="ECO:0000256" key="1">
    <source>
        <dbReference type="SAM" id="MobiDB-lite"/>
    </source>
</evidence>
<dbReference type="InterPro" id="IPR011047">
    <property type="entry name" value="Quinoprotein_ADH-like_sf"/>
</dbReference>
<feature type="region of interest" description="Disordered" evidence="1">
    <location>
        <begin position="197"/>
        <end position="223"/>
    </location>
</feature>
<name>A0A9W6P8S0_9ACTN</name>
<evidence type="ECO:0008006" key="5">
    <source>
        <dbReference type="Google" id="ProtNLM"/>
    </source>
</evidence>
<proteinExistence type="predicted"/>
<feature type="chain" id="PRO_5040819418" description="Pyrroloquinoline-quinone binding quinoprotein" evidence="2">
    <location>
        <begin position="26"/>
        <end position="494"/>
    </location>
</feature>
<evidence type="ECO:0000313" key="4">
    <source>
        <dbReference type="Proteomes" id="UP001165092"/>
    </source>
</evidence>
<feature type="compositionally biased region" description="Pro residues" evidence="1">
    <location>
        <begin position="310"/>
        <end position="319"/>
    </location>
</feature>
<feature type="region of interest" description="Disordered" evidence="1">
    <location>
        <begin position="290"/>
        <end position="323"/>
    </location>
</feature>
<dbReference type="Gene3D" id="2.130.10.10">
    <property type="entry name" value="YVTN repeat-like/Quinoprotein amine dehydrogenase"/>
    <property type="match status" value="1"/>
</dbReference>
<gene>
    <name evidence="3" type="ORF">Nans01_34850</name>
</gene>
<dbReference type="RefSeq" id="WP_285760614.1">
    <property type="nucleotide sequence ID" value="NZ_BSQG01000006.1"/>
</dbReference>
<evidence type="ECO:0000256" key="2">
    <source>
        <dbReference type="SAM" id="SignalP"/>
    </source>
</evidence>